<dbReference type="Proteomes" id="UP001249291">
    <property type="component" value="Unassembled WGS sequence"/>
</dbReference>
<organism evidence="2 3">
    <name type="scientific">Microbacterium foliorum</name>
    <dbReference type="NCBI Taxonomy" id="104336"/>
    <lineage>
        <taxon>Bacteria</taxon>
        <taxon>Bacillati</taxon>
        <taxon>Actinomycetota</taxon>
        <taxon>Actinomycetes</taxon>
        <taxon>Micrococcales</taxon>
        <taxon>Microbacteriaceae</taxon>
        <taxon>Microbacterium</taxon>
    </lineage>
</organism>
<reference evidence="2 3" key="1">
    <citation type="submission" date="2023-08" db="EMBL/GenBank/DDBJ databases">
        <title>Functional and genomic diversity of the sorghum phyllosphere microbiome.</title>
        <authorList>
            <person name="Shade A."/>
        </authorList>
    </citation>
    <scope>NUCLEOTIDE SEQUENCE [LARGE SCALE GENOMIC DNA]</scope>
    <source>
        <strain evidence="2 3">SORGH_AS_0445</strain>
    </source>
</reference>
<evidence type="ECO:0000313" key="3">
    <source>
        <dbReference type="Proteomes" id="UP001249291"/>
    </source>
</evidence>
<gene>
    <name evidence="2" type="ORF">QE375_001734</name>
</gene>
<feature type="compositionally biased region" description="Low complexity" evidence="1">
    <location>
        <begin position="107"/>
        <end position="118"/>
    </location>
</feature>
<comment type="caution">
    <text evidence="2">The sequence shown here is derived from an EMBL/GenBank/DDBJ whole genome shotgun (WGS) entry which is preliminary data.</text>
</comment>
<dbReference type="EMBL" id="JAVIZQ010000001">
    <property type="protein sequence ID" value="MDR6142180.1"/>
    <property type="molecule type" value="Genomic_DNA"/>
</dbReference>
<dbReference type="SUPFAM" id="SSF140453">
    <property type="entry name" value="EsxAB dimer-like"/>
    <property type="match status" value="1"/>
</dbReference>
<keyword evidence="3" id="KW-1185">Reference proteome</keyword>
<dbReference type="RefSeq" id="WP_042536489.1">
    <property type="nucleotide sequence ID" value="NZ_JAVIZQ010000001.1"/>
</dbReference>
<proteinExistence type="predicted"/>
<sequence>MYRIDPARLTAHAGALTDDSGSTATATTYASDHITLEYLDTSFVYSKALFAANETVEALNSYFGALNTALTASATELQGTATRSLELDDAIEADLDRNYPGGGGSGATTSADDASSGSPHNAVDELSPPATETPEDLVSTILTTDWLSPSSVLAQVLDWIFDWNYLDVISKNFSGDWNKLYEVSDSLRKLGAYTGTQGDNVAYEMAVTAGSWTGEAATAANAFFTDLAELLREAGTKIAELGPEFEMVARGMISTAALVSGIFSKILDAALVAAVCIAAGTVTIETVVGGILGYLCGGIEIGYALWLAKSAYDTVQSVLTFFDALNASVGVLSSLLAGGTDLPLPVGYDNAQVN</sequence>
<dbReference type="InterPro" id="IPR038332">
    <property type="entry name" value="PPE_sf"/>
</dbReference>
<accession>A0ABU1HQ51</accession>
<feature type="region of interest" description="Disordered" evidence="1">
    <location>
        <begin position="96"/>
        <end position="134"/>
    </location>
</feature>
<name>A0ABU1HQ51_9MICO</name>
<dbReference type="InterPro" id="IPR036689">
    <property type="entry name" value="ESAT-6-like_sf"/>
</dbReference>
<protein>
    <submittedName>
        <fullName evidence="2">Uncharacterized protein</fullName>
    </submittedName>
</protein>
<evidence type="ECO:0000256" key="1">
    <source>
        <dbReference type="SAM" id="MobiDB-lite"/>
    </source>
</evidence>
<dbReference type="Gene3D" id="1.20.1260.20">
    <property type="entry name" value="PPE superfamily"/>
    <property type="match status" value="1"/>
</dbReference>
<evidence type="ECO:0000313" key="2">
    <source>
        <dbReference type="EMBL" id="MDR6142180.1"/>
    </source>
</evidence>